<dbReference type="AlphaFoldDB" id="A0AAV9V7F0"/>
<feature type="region of interest" description="Disordered" evidence="1">
    <location>
        <begin position="94"/>
        <end position="113"/>
    </location>
</feature>
<feature type="compositionally biased region" description="Low complexity" evidence="1">
    <location>
        <begin position="94"/>
        <end position="110"/>
    </location>
</feature>
<proteinExistence type="predicted"/>
<feature type="region of interest" description="Disordered" evidence="1">
    <location>
        <begin position="1"/>
        <end position="41"/>
    </location>
</feature>
<keyword evidence="3" id="KW-1185">Reference proteome</keyword>
<comment type="caution">
    <text evidence="2">The sequence shown here is derived from an EMBL/GenBank/DDBJ whole genome shotgun (WGS) entry which is preliminary data.</text>
</comment>
<reference evidence="2 3" key="1">
    <citation type="submission" date="2019-10" db="EMBL/GenBank/DDBJ databases">
        <authorList>
            <person name="Palmer J.M."/>
        </authorList>
    </citation>
    <scope>NUCLEOTIDE SEQUENCE [LARGE SCALE GENOMIC DNA]</scope>
    <source>
        <strain evidence="2 3">TWF696</strain>
    </source>
</reference>
<evidence type="ECO:0000313" key="2">
    <source>
        <dbReference type="EMBL" id="KAK6354827.1"/>
    </source>
</evidence>
<evidence type="ECO:0000256" key="1">
    <source>
        <dbReference type="SAM" id="MobiDB-lite"/>
    </source>
</evidence>
<accession>A0AAV9V7F0</accession>
<feature type="region of interest" description="Disordered" evidence="1">
    <location>
        <begin position="140"/>
        <end position="159"/>
    </location>
</feature>
<protein>
    <submittedName>
        <fullName evidence="2">Uncharacterized protein</fullName>
    </submittedName>
</protein>
<feature type="compositionally biased region" description="Acidic residues" evidence="1">
    <location>
        <begin position="352"/>
        <end position="361"/>
    </location>
</feature>
<feature type="region of interest" description="Disordered" evidence="1">
    <location>
        <begin position="171"/>
        <end position="366"/>
    </location>
</feature>
<dbReference type="EMBL" id="JAVHNQ010000002">
    <property type="protein sequence ID" value="KAK6354827.1"/>
    <property type="molecule type" value="Genomic_DNA"/>
</dbReference>
<gene>
    <name evidence="2" type="ORF">TWF696_003959</name>
</gene>
<evidence type="ECO:0000313" key="3">
    <source>
        <dbReference type="Proteomes" id="UP001375240"/>
    </source>
</evidence>
<feature type="compositionally biased region" description="Polar residues" evidence="1">
    <location>
        <begin position="199"/>
        <end position="208"/>
    </location>
</feature>
<feature type="compositionally biased region" description="Basic and acidic residues" evidence="1">
    <location>
        <begin position="10"/>
        <end position="41"/>
    </location>
</feature>
<sequence>MGRYLPWRDGPGDARPHKRPRFEQKRDDDDVAAKRRQVEVEAEDTFKEDEYMRDGLSHDDRYIMVEDELLQIAKSYTAKLHSAELARLQDQLAQRKSQKAAAAAASQLSQPKIKAAMSKERQLVVKKRVQDAAIKHAAGVKPDEEMAHNPKFASRSLGRLMTTSAQRLDAVLPLPPLPGKGIKPSTRAAAGFTKASFKKPSSTQTSPSAVRRQVSYIVEDENEDYSEETGSDGEGDEDDLDVIPKRRESTATTPISRKASLQDIHNRVALSKHPPAAPPRESARKSAAVKPAPRSPSSSPMSTRPPSRNSAAPSSKLPAMSSKLPAMPSTSTANKPPPPPATSKYKHRMELADSDSDDYADAEQAARWRRRRELAAGLKSGTNR</sequence>
<organism evidence="2 3">
    <name type="scientific">Orbilia brochopaga</name>
    <dbReference type="NCBI Taxonomy" id="3140254"/>
    <lineage>
        <taxon>Eukaryota</taxon>
        <taxon>Fungi</taxon>
        <taxon>Dikarya</taxon>
        <taxon>Ascomycota</taxon>
        <taxon>Pezizomycotina</taxon>
        <taxon>Orbiliomycetes</taxon>
        <taxon>Orbiliales</taxon>
        <taxon>Orbiliaceae</taxon>
        <taxon>Orbilia</taxon>
    </lineage>
</organism>
<feature type="compositionally biased region" description="Acidic residues" evidence="1">
    <location>
        <begin position="218"/>
        <end position="241"/>
    </location>
</feature>
<name>A0AAV9V7F0_9PEZI</name>
<dbReference type="Proteomes" id="UP001375240">
    <property type="component" value="Unassembled WGS sequence"/>
</dbReference>
<feature type="compositionally biased region" description="Low complexity" evidence="1">
    <location>
        <begin position="286"/>
        <end position="315"/>
    </location>
</feature>